<organism evidence="2 5">
    <name type="scientific">Phytophthora fragariae</name>
    <dbReference type="NCBI Taxonomy" id="53985"/>
    <lineage>
        <taxon>Eukaryota</taxon>
        <taxon>Sar</taxon>
        <taxon>Stramenopiles</taxon>
        <taxon>Oomycota</taxon>
        <taxon>Peronosporomycetes</taxon>
        <taxon>Peronosporales</taxon>
        <taxon>Peronosporaceae</taxon>
        <taxon>Phytophthora</taxon>
    </lineage>
</organism>
<protein>
    <submittedName>
        <fullName evidence="2">Uncharacterized protein</fullName>
    </submittedName>
</protein>
<feature type="region of interest" description="Disordered" evidence="1">
    <location>
        <begin position="21"/>
        <end position="45"/>
    </location>
</feature>
<sequence>ERDTHGSLQVAVQTSKKYLTCRSKMRRGVRGTGIQSKQYDRQKKV</sequence>
<accession>A0A6A3P634</accession>
<proteinExistence type="predicted"/>
<evidence type="ECO:0000256" key="1">
    <source>
        <dbReference type="SAM" id="MobiDB-lite"/>
    </source>
</evidence>
<comment type="caution">
    <text evidence="2">The sequence shown here is derived from an EMBL/GenBank/DDBJ whole genome shotgun (WGS) entry which is preliminary data.</text>
</comment>
<name>A0A6A3P634_9STRA</name>
<dbReference type="EMBL" id="QXGA01012046">
    <property type="protein sequence ID" value="KAE9053963.1"/>
    <property type="molecule type" value="Genomic_DNA"/>
</dbReference>
<dbReference type="Proteomes" id="UP000440732">
    <property type="component" value="Unassembled WGS sequence"/>
</dbReference>
<feature type="non-terminal residue" evidence="2">
    <location>
        <position position="1"/>
    </location>
</feature>
<evidence type="ECO:0000313" key="4">
    <source>
        <dbReference type="Proteomes" id="UP000437068"/>
    </source>
</evidence>
<evidence type="ECO:0000313" key="2">
    <source>
        <dbReference type="EMBL" id="KAE9053963.1"/>
    </source>
</evidence>
<evidence type="ECO:0000313" key="5">
    <source>
        <dbReference type="Proteomes" id="UP000440732"/>
    </source>
</evidence>
<dbReference type="Proteomes" id="UP000437068">
    <property type="component" value="Unassembled WGS sequence"/>
</dbReference>
<dbReference type="AlphaFoldDB" id="A0A6A3P634"/>
<reference evidence="4 5" key="1">
    <citation type="submission" date="2018-08" db="EMBL/GenBank/DDBJ databases">
        <title>Genomic investigation of the strawberry pathogen Phytophthora fragariae indicates pathogenicity is determined by transcriptional variation in three key races.</title>
        <authorList>
            <person name="Adams T.M."/>
            <person name="Armitage A.D."/>
            <person name="Sobczyk M.K."/>
            <person name="Bates H.J."/>
            <person name="Dunwell J.M."/>
            <person name="Nellist C.F."/>
            <person name="Harrison R.J."/>
        </authorList>
    </citation>
    <scope>NUCLEOTIDE SEQUENCE [LARGE SCALE GENOMIC DNA]</scope>
    <source>
        <strain evidence="3 4">A4</strain>
        <strain evidence="2 5">NOV-5</strain>
    </source>
</reference>
<evidence type="ECO:0000313" key="3">
    <source>
        <dbReference type="EMBL" id="KAE9258570.1"/>
    </source>
</evidence>
<dbReference type="EMBL" id="QXGE01011914">
    <property type="protein sequence ID" value="KAE9258570.1"/>
    <property type="molecule type" value="Genomic_DNA"/>
</dbReference>
<gene>
    <name evidence="3" type="ORF">PF001_g33317</name>
    <name evidence="2" type="ORF">PF006_g33387</name>
</gene>